<sequence length="140" mass="14068">MRATFAALVMAGVMGCGGPKADDAPGPVRTHGRAVSGGKPAAGAVLVFHAVGGTGGRLPPRARAGPDGRFAVTSADGGDGLPEGEYAVTVEWRSGSGENGDDGRNLVSEKYTRPATTPLKAAVRRGPDGRCALPDFALTP</sequence>
<evidence type="ECO:0000313" key="3">
    <source>
        <dbReference type="Proteomes" id="UP000245802"/>
    </source>
</evidence>
<dbReference type="RefSeq" id="WP_010036545.1">
    <property type="nucleotide sequence ID" value="NZ_CP025958.1"/>
</dbReference>
<name>A0A2Z3H4M8_9BACT</name>
<protein>
    <recommendedName>
        <fullName evidence="4">Carboxypeptidase regulatory-like domain-containing protein</fullName>
    </recommendedName>
</protein>
<keyword evidence="3" id="KW-1185">Reference proteome</keyword>
<dbReference type="PROSITE" id="PS51257">
    <property type="entry name" value="PROKAR_LIPOPROTEIN"/>
    <property type="match status" value="1"/>
</dbReference>
<feature type="region of interest" description="Disordered" evidence="1">
    <location>
        <begin position="93"/>
        <end position="115"/>
    </location>
</feature>
<dbReference type="KEGG" id="gog:C1280_17145"/>
<evidence type="ECO:0008006" key="4">
    <source>
        <dbReference type="Google" id="ProtNLM"/>
    </source>
</evidence>
<dbReference type="EMBL" id="CP025958">
    <property type="protein sequence ID" value="AWM38536.1"/>
    <property type="molecule type" value="Genomic_DNA"/>
</dbReference>
<accession>A0A2Z3H4M8</accession>
<gene>
    <name evidence="2" type="ORF">C1280_17145</name>
</gene>
<dbReference type="OrthoDB" id="285633at2"/>
<dbReference type="Proteomes" id="UP000245802">
    <property type="component" value="Chromosome"/>
</dbReference>
<proteinExistence type="predicted"/>
<reference evidence="2 3" key="1">
    <citation type="submission" date="2018-01" db="EMBL/GenBank/DDBJ databases">
        <title>G. obscuriglobus.</title>
        <authorList>
            <person name="Franke J."/>
            <person name="Blomberg W."/>
            <person name="Selmecki A."/>
        </authorList>
    </citation>
    <scope>NUCLEOTIDE SEQUENCE [LARGE SCALE GENOMIC DNA]</scope>
    <source>
        <strain evidence="2 3">DSM 5831</strain>
    </source>
</reference>
<dbReference type="AlphaFoldDB" id="A0A2Z3H4M8"/>
<evidence type="ECO:0000313" key="2">
    <source>
        <dbReference type="EMBL" id="AWM38536.1"/>
    </source>
</evidence>
<evidence type="ECO:0000256" key="1">
    <source>
        <dbReference type="SAM" id="MobiDB-lite"/>
    </source>
</evidence>
<organism evidence="2 3">
    <name type="scientific">Gemmata obscuriglobus</name>
    <dbReference type="NCBI Taxonomy" id="114"/>
    <lineage>
        <taxon>Bacteria</taxon>
        <taxon>Pseudomonadati</taxon>
        <taxon>Planctomycetota</taxon>
        <taxon>Planctomycetia</taxon>
        <taxon>Gemmatales</taxon>
        <taxon>Gemmataceae</taxon>
        <taxon>Gemmata</taxon>
    </lineage>
</organism>